<proteinExistence type="predicted"/>
<accession>A0AAP2DHM2</accession>
<dbReference type="InterPro" id="IPR005149">
    <property type="entry name" value="Tscrpt_reg_PadR_N"/>
</dbReference>
<dbReference type="InterPro" id="IPR036388">
    <property type="entry name" value="WH-like_DNA-bd_sf"/>
</dbReference>
<dbReference type="SUPFAM" id="SSF46785">
    <property type="entry name" value="Winged helix' DNA-binding domain"/>
    <property type="match status" value="1"/>
</dbReference>
<reference evidence="2 3" key="1">
    <citation type="submission" date="2021-05" db="EMBL/GenBank/DDBJ databases">
        <title>A Polyphasic approach of four new species of the genus Ohtaekwangia: Ohtaekwangia histidinii sp. nov., Ohtaekwangia cretensis sp. nov., Ohtaekwangia indiensis sp. nov., Ohtaekwangia reichenbachii sp. nov. from diverse environment.</title>
        <authorList>
            <person name="Octaviana S."/>
        </authorList>
    </citation>
    <scope>NUCLEOTIDE SEQUENCE [LARGE SCALE GENOMIC DNA]</scope>
    <source>
        <strain evidence="2 3">PWU37</strain>
    </source>
</reference>
<keyword evidence="3" id="KW-1185">Reference proteome</keyword>
<dbReference type="RefSeq" id="WP_254094705.1">
    <property type="nucleotide sequence ID" value="NZ_JAHESC010000098.1"/>
</dbReference>
<dbReference type="PANTHER" id="PTHR33169">
    <property type="entry name" value="PADR-FAMILY TRANSCRIPTIONAL REGULATOR"/>
    <property type="match status" value="1"/>
</dbReference>
<organism evidence="2 3">
    <name type="scientific">Dawidia soli</name>
    <dbReference type="NCBI Taxonomy" id="2782352"/>
    <lineage>
        <taxon>Bacteria</taxon>
        <taxon>Pseudomonadati</taxon>
        <taxon>Bacteroidota</taxon>
        <taxon>Cytophagia</taxon>
        <taxon>Cytophagales</taxon>
        <taxon>Chryseotaleaceae</taxon>
        <taxon>Dawidia</taxon>
    </lineage>
</organism>
<feature type="domain" description="Transcription regulator PadR N-terminal" evidence="1">
    <location>
        <begin position="22"/>
        <end position="90"/>
    </location>
</feature>
<gene>
    <name evidence="2" type="ORF">KK078_30075</name>
</gene>
<dbReference type="InterPro" id="IPR052509">
    <property type="entry name" value="Metal_resp_DNA-bind_regulator"/>
</dbReference>
<evidence type="ECO:0000313" key="2">
    <source>
        <dbReference type="EMBL" id="MBT1690850.1"/>
    </source>
</evidence>
<name>A0AAP2DHM2_9BACT</name>
<evidence type="ECO:0000259" key="1">
    <source>
        <dbReference type="Pfam" id="PF03551"/>
    </source>
</evidence>
<dbReference type="PANTHER" id="PTHR33169:SF14">
    <property type="entry name" value="TRANSCRIPTIONAL REGULATOR RV3488"/>
    <property type="match status" value="1"/>
</dbReference>
<sequence>MKGTYIGELEELILLTVGILYKQAYGVAVMDEIERQTGRALNISAVHAVLKRLEEKGLVTSQMSDPTQERGGRRKRIFFLTAAGKKELEEANALRNQLFNQIPKVALQFKLV</sequence>
<evidence type="ECO:0000313" key="3">
    <source>
        <dbReference type="Proteomes" id="UP001319180"/>
    </source>
</evidence>
<dbReference type="Pfam" id="PF03551">
    <property type="entry name" value="PadR"/>
    <property type="match status" value="1"/>
</dbReference>
<dbReference type="EMBL" id="JAHESC010000098">
    <property type="protein sequence ID" value="MBT1690850.1"/>
    <property type="molecule type" value="Genomic_DNA"/>
</dbReference>
<dbReference type="AlphaFoldDB" id="A0AAP2DHM2"/>
<dbReference type="Proteomes" id="UP001319180">
    <property type="component" value="Unassembled WGS sequence"/>
</dbReference>
<protein>
    <submittedName>
        <fullName evidence="2">PadR family transcriptional regulator</fullName>
    </submittedName>
</protein>
<comment type="caution">
    <text evidence="2">The sequence shown here is derived from an EMBL/GenBank/DDBJ whole genome shotgun (WGS) entry which is preliminary data.</text>
</comment>
<dbReference type="InterPro" id="IPR036390">
    <property type="entry name" value="WH_DNA-bd_sf"/>
</dbReference>
<dbReference type="Gene3D" id="1.10.10.10">
    <property type="entry name" value="Winged helix-like DNA-binding domain superfamily/Winged helix DNA-binding domain"/>
    <property type="match status" value="1"/>
</dbReference>